<gene>
    <name evidence="2" type="ORF">BSAL_61670</name>
</gene>
<evidence type="ECO:0000313" key="3">
    <source>
        <dbReference type="Proteomes" id="UP000051952"/>
    </source>
</evidence>
<accession>A0A0S4IQW9</accession>
<dbReference type="AlphaFoldDB" id="A0A0S4IQW9"/>
<evidence type="ECO:0000256" key="1">
    <source>
        <dbReference type="SAM" id="Coils"/>
    </source>
</evidence>
<keyword evidence="1" id="KW-0175">Coiled coil</keyword>
<feature type="coiled-coil region" evidence="1">
    <location>
        <begin position="189"/>
        <end position="265"/>
    </location>
</feature>
<proteinExistence type="predicted"/>
<organism evidence="2 3">
    <name type="scientific">Bodo saltans</name>
    <name type="common">Flagellated protozoan</name>
    <dbReference type="NCBI Taxonomy" id="75058"/>
    <lineage>
        <taxon>Eukaryota</taxon>
        <taxon>Discoba</taxon>
        <taxon>Euglenozoa</taxon>
        <taxon>Kinetoplastea</taxon>
        <taxon>Metakinetoplastina</taxon>
        <taxon>Eubodonida</taxon>
        <taxon>Bodonidae</taxon>
        <taxon>Bodo</taxon>
    </lineage>
</organism>
<sequence length="1104" mass="123303">MRSWFLKDLVNRLSQVRWMVQLDARAQTVVVNRCSVYCASVRAMWSAHAGELTNIVGDVVHCVQGQQGNGSTVTADPNIQQQAGIVSTVHEDARRRGRAASFIDPEITVRAVVAEGPHVARLRETLFDERYASFVLDLQELQAQHANRAGEYFADYMTVVFARSLHAAQVEMMKLAATSMTRSSVGDNEEALRARNEELQEAVTAADRRLVSRDVLIQTLKRRATAAEDQVTQLQEELHSLEQTNKERERQLQAAASRLQDQQQLSMELRSALAQRDEELIKVRESGYVPTGSSLQPGGGAGGLLADLTPENVGRQGATTFLREQLSQQMDLLQRIEESEQRAAHERATILVANTMGQLFTAIMSMMLHDRAEYLDWMGGRMQEERLFLRERLVEAAEQLAEMERHKQRLEELIAGTYKSSALASDIAMMQPFHLSSLYHVVEVAMTAPTSSHVLTSTTSLFSRGIGGSGGGTSLTTQPMMFTGYDHQLEQHAQHLAIALGALFLEVKLEFNQLQLQAHRSLLRMFWALAPKERASSHVRVHILEGALAVSESQRLQSVTVAQWLEEQCSVARDALMELLRETKHAVVGWEDSKSTTSQYTGAYALPPSTLQYGAGPPRFGSIANPSLLNSPAASPRHGLEGAGLDASYTFHSTKRSLHVVTAEEDLLQLQDNMAVADRRAARDAVVAHQTCDRLLETFTALQNRLLEAEVAAQHAIGDTTERNIETEELRQQLDRQVLTHALEQEIADDAVSMLREMLRVERREAQHLIQSLLDACSLRDLAILGHCRDALKTRNMMRLVLLLAQYVNGAYEATLELSMENMIQCAQWVRTATIPTPKEVAFALTTVHWEYGKALEAAAADVRLSFGEVGMWLKSIHDDNYYLRKELASAAATLNRFAQERAAEKVAMDAFQTFILHGIEDAFATQGRSLWEHVLVLRESAWSALSQHARSHEKVLELQHMTSHLCKTLRASEVELDEHRVALASASEAVTAIDNVLAERLATLRERELELQQLRTRHDEHESLLASLRSQIVTYHEMLVTAAAEKDSALDQCRHQGTTLVQSEKAVIELKKELEDLTLLLEEERGAHRHTIKSIADTFSGAK</sequence>
<reference evidence="3" key="1">
    <citation type="submission" date="2015-09" db="EMBL/GenBank/DDBJ databases">
        <authorList>
            <consortium name="Pathogen Informatics"/>
        </authorList>
    </citation>
    <scope>NUCLEOTIDE SEQUENCE [LARGE SCALE GENOMIC DNA]</scope>
    <source>
        <strain evidence="3">Lake Konstanz</strain>
    </source>
</reference>
<keyword evidence="3" id="KW-1185">Reference proteome</keyword>
<protein>
    <submittedName>
        <fullName evidence="2">Uncharacterized protein</fullName>
    </submittedName>
</protein>
<evidence type="ECO:0000313" key="2">
    <source>
        <dbReference type="EMBL" id="CUF35101.1"/>
    </source>
</evidence>
<feature type="coiled-coil region" evidence="1">
    <location>
        <begin position="1005"/>
        <end position="1032"/>
    </location>
</feature>
<dbReference type="PANTHER" id="PTHR45615">
    <property type="entry name" value="MYOSIN HEAVY CHAIN, NON-MUSCLE"/>
    <property type="match status" value="1"/>
</dbReference>
<feature type="coiled-coil region" evidence="1">
    <location>
        <begin position="1061"/>
        <end position="1088"/>
    </location>
</feature>
<dbReference type="PANTHER" id="PTHR45615:SF80">
    <property type="entry name" value="GRIP DOMAIN-CONTAINING PROTEIN"/>
    <property type="match status" value="1"/>
</dbReference>
<feature type="coiled-coil region" evidence="1">
    <location>
        <begin position="386"/>
        <end position="416"/>
    </location>
</feature>
<dbReference type="Proteomes" id="UP000051952">
    <property type="component" value="Unassembled WGS sequence"/>
</dbReference>
<dbReference type="EMBL" id="CYKH01000305">
    <property type="protein sequence ID" value="CUF35101.1"/>
    <property type="molecule type" value="Genomic_DNA"/>
</dbReference>
<name>A0A0S4IQW9_BODSA</name>
<dbReference type="VEuPathDB" id="TriTrypDB:BSAL_61670"/>